<name>C4J4A3_MAIZE</name>
<evidence type="ECO:0000256" key="1">
    <source>
        <dbReference type="SAM" id="MobiDB-lite"/>
    </source>
</evidence>
<reference evidence="2" key="2">
    <citation type="submission" date="2012-06" db="EMBL/GenBank/DDBJ databases">
        <authorList>
            <person name="Yu Y."/>
            <person name="Currie J."/>
            <person name="Lomeli R."/>
            <person name="Angelova A."/>
            <person name="Collura K."/>
            <person name="Wissotski M."/>
            <person name="Campos D."/>
            <person name="Kudrna D."/>
            <person name="Golser W."/>
            <person name="Ashely E."/>
            <person name="Descour A."/>
            <person name="Fernandes J."/>
            <person name="Soderlund C."/>
            <person name="Walbot V."/>
        </authorList>
    </citation>
    <scope>NUCLEOTIDE SEQUENCE</scope>
    <source>
        <strain evidence="2">B73</strain>
    </source>
</reference>
<dbReference type="AlphaFoldDB" id="C4J4A3"/>
<organism evidence="2">
    <name type="scientific">Zea mays</name>
    <name type="common">Maize</name>
    <dbReference type="NCBI Taxonomy" id="4577"/>
    <lineage>
        <taxon>Eukaryota</taxon>
        <taxon>Viridiplantae</taxon>
        <taxon>Streptophyta</taxon>
        <taxon>Embryophyta</taxon>
        <taxon>Tracheophyta</taxon>
        <taxon>Spermatophyta</taxon>
        <taxon>Magnoliopsida</taxon>
        <taxon>Liliopsida</taxon>
        <taxon>Poales</taxon>
        <taxon>Poaceae</taxon>
        <taxon>PACMAD clade</taxon>
        <taxon>Panicoideae</taxon>
        <taxon>Andropogonodae</taxon>
        <taxon>Andropogoneae</taxon>
        <taxon>Tripsacinae</taxon>
        <taxon>Zea</taxon>
    </lineage>
</organism>
<protein>
    <submittedName>
        <fullName evidence="2">Uncharacterized protein</fullName>
    </submittedName>
</protein>
<sequence>MATYSAPQRYGAKAQANEARTNSDDQLPPPFSSLHMGWEPTMGRQKRTTACHAHAWLTDEPSPSPRPVGVYHHRLSLCLALAVTPVGRSRCAAGGLGLGAHGELELPHGQRRQGQRVLLLRTLLGRGERRGRWRRRGAVPGTEVAAGARGAVPADVGHVLHVRREADHHLPLLLLLLVVHREDLRQVLEPPQEPRHQRLPLAPRRRRRRPCFSPLRVGLLAVAGEAPGVDDVDAGVGAAAGGEGDGDEPPPWHLLFPAHGFSRSRPSPAEPRPARGRRCCLLLTCWQSKRIRIAGQLPTGEALLYYTGKGALGPRAQQQQQAVRTAPGPRRRPDTGDGSVEVVVPLPVCHCIHYC</sequence>
<feature type="region of interest" description="Disordered" evidence="1">
    <location>
        <begin position="315"/>
        <end position="339"/>
    </location>
</feature>
<reference evidence="2" key="1">
    <citation type="journal article" date="2009" name="PLoS Genet.">
        <title>Sequencing, mapping, and analysis of 27,455 maize full-length cDNAs.</title>
        <authorList>
            <person name="Soderlund C."/>
            <person name="Descour A."/>
            <person name="Kudrna D."/>
            <person name="Bomhoff M."/>
            <person name="Boyd L."/>
            <person name="Currie J."/>
            <person name="Angelova A."/>
            <person name="Collura K."/>
            <person name="Wissotski M."/>
            <person name="Ashley E."/>
            <person name="Morrow D."/>
            <person name="Fernandes J."/>
            <person name="Walbot V."/>
            <person name="Yu Y."/>
        </authorList>
    </citation>
    <scope>NUCLEOTIDE SEQUENCE</scope>
    <source>
        <strain evidence="2">B73</strain>
    </source>
</reference>
<evidence type="ECO:0000313" key="2">
    <source>
        <dbReference type="EMBL" id="ACR36003.1"/>
    </source>
</evidence>
<dbReference type="EMBL" id="BT085650">
    <property type="protein sequence ID" value="ACR36003.1"/>
    <property type="molecule type" value="mRNA"/>
</dbReference>
<feature type="region of interest" description="Disordered" evidence="1">
    <location>
        <begin position="1"/>
        <end position="39"/>
    </location>
</feature>
<accession>C4J4A3</accession>
<proteinExistence type="evidence at transcript level"/>